<evidence type="ECO:0000259" key="13">
    <source>
        <dbReference type="Pfam" id="PF01292"/>
    </source>
</evidence>
<proteinExistence type="inferred from homology"/>
<dbReference type="PANTHER" id="PTHR30529:SF3">
    <property type="entry name" value="CYTOCHROME B561 HOMOLOG 1"/>
    <property type="match status" value="1"/>
</dbReference>
<organism evidence="14">
    <name type="scientific">Myoviridae sp. ctGBP5</name>
    <dbReference type="NCBI Taxonomy" id="2825071"/>
    <lineage>
        <taxon>Viruses</taxon>
        <taxon>Duplodnaviria</taxon>
        <taxon>Heunggongvirae</taxon>
        <taxon>Uroviricota</taxon>
        <taxon>Caudoviricetes</taxon>
    </lineage>
</organism>
<evidence type="ECO:0000256" key="6">
    <source>
        <dbReference type="ARBA" id="ARBA00022723"/>
    </source>
</evidence>
<dbReference type="GO" id="GO:0022904">
    <property type="term" value="P:respiratory electron transport chain"/>
    <property type="evidence" value="ECO:0007669"/>
    <property type="project" value="InterPro"/>
</dbReference>
<keyword evidence="7" id="KW-0249">Electron transport</keyword>
<protein>
    <submittedName>
        <fullName evidence="14">Cytochrome B561</fullName>
    </submittedName>
</protein>
<evidence type="ECO:0000256" key="8">
    <source>
        <dbReference type="ARBA" id="ARBA00022989"/>
    </source>
</evidence>
<evidence type="ECO:0000256" key="4">
    <source>
        <dbReference type="ARBA" id="ARBA00022617"/>
    </source>
</evidence>
<evidence type="ECO:0000256" key="7">
    <source>
        <dbReference type="ARBA" id="ARBA00022982"/>
    </source>
</evidence>
<dbReference type="GO" id="GO:0009055">
    <property type="term" value="F:electron transfer activity"/>
    <property type="evidence" value="ECO:0007669"/>
    <property type="project" value="InterPro"/>
</dbReference>
<evidence type="ECO:0000256" key="2">
    <source>
        <dbReference type="ARBA" id="ARBA00022448"/>
    </source>
</evidence>
<feature type="transmembrane region" description="Helical" evidence="12">
    <location>
        <begin position="103"/>
        <end position="123"/>
    </location>
</feature>
<name>A0A8S5PAN6_9CAUD</name>
<keyword evidence="3" id="KW-1003">Cell membrane</keyword>
<feature type="transmembrane region" description="Helical" evidence="12">
    <location>
        <begin position="21"/>
        <end position="40"/>
    </location>
</feature>
<feature type="transmembrane region" description="Helical" evidence="12">
    <location>
        <begin position="60"/>
        <end position="77"/>
    </location>
</feature>
<evidence type="ECO:0000313" key="14">
    <source>
        <dbReference type="EMBL" id="DAE04034.1"/>
    </source>
</evidence>
<evidence type="ECO:0000256" key="11">
    <source>
        <dbReference type="ARBA" id="ARBA00037975"/>
    </source>
</evidence>
<evidence type="ECO:0000256" key="10">
    <source>
        <dbReference type="ARBA" id="ARBA00023136"/>
    </source>
</evidence>
<dbReference type="EMBL" id="BK015383">
    <property type="protein sequence ID" value="DAE04034.1"/>
    <property type="molecule type" value="Genomic_DNA"/>
</dbReference>
<evidence type="ECO:0000256" key="12">
    <source>
        <dbReference type="SAM" id="Phobius"/>
    </source>
</evidence>
<keyword evidence="8 12" id="KW-1133">Transmembrane helix</keyword>
<dbReference type="InterPro" id="IPR016174">
    <property type="entry name" value="Di-haem_cyt_TM"/>
</dbReference>
<keyword evidence="5 12" id="KW-0812">Transmembrane</keyword>
<keyword evidence="2" id="KW-0813">Transport</keyword>
<comment type="similarity">
    <text evidence="11">Belongs to the cytochrome b561 family.</text>
</comment>
<dbReference type="SUPFAM" id="SSF81342">
    <property type="entry name" value="Transmembrane di-heme cytochromes"/>
    <property type="match status" value="1"/>
</dbReference>
<evidence type="ECO:0000256" key="1">
    <source>
        <dbReference type="ARBA" id="ARBA00004651"/>
    </source>
</evidence>
<keyword evidence="4" id="KW-0349">Heme</keyword>
<feature type="domain" description="Cytochrome b561 bacterial/Ni-hydrogenase" evidence="13">
    <location>
        <begin position="18"/>
        <end position="187"/>
    </location>
</feature>
<evidence type="ECO:0000256" key="3">
    <source>
        <dbReference type="ARBA" id="ARBA00022475"/>
    </source>
</evidence>
<dbReference type="GO" id="GO:0046872">
    <property type="term" value="F:metal ion binding"/>
    <property type="evidence" value="ECO:0007669"/>
    <property type="project" value="UniProtKB-KW"/>
</dbReference>
<keyword evidence="9" id="KW-0408">Iron</keyword>
<dbReference type="PANTHER" id="PTHR30529">
    <property type="entry name" value="CYTOCHROME B561"/>
    <property type="match status" value="1"/>
</dbReference>
<dbReference type="GO" id="GO:0005886">
    <property type="term" value="C:plasma membrane"/>
    <property type="evidence" value="ECO:0007669"/>
    <property type="project" value="UniProtKB-SubCell"/>
</dbReference>
<dbReference type="InterPro" id="IPR052168">
    <property type="entry name" value="Cytochrome_b561_oxidase"/>
</dbReference>
<reference evidence="14" key="1">
    <citation type="journal article" date="2021" name="Proc. Natl. Acad. Sci. U.S.A.">
        <title>A Catalog of Tens of Thousands of Viruses from Human Metagenomes Reveals Hidden Associations with Chronic Diseases.</title>
        <authorList>
            <person name="Tisza M.J."/>
            <person name="Buck C.B."/>
        </authorList>
    </citation>
    <scope>NUCLEOTIDE SEQUENCE</scope>
    <source>
        <strain evidence="14">CtGBP5</strain>
    </source>
</reference>
<dbReference type="InterPro" id="IPR011577">
    <property type="entry name" value="Cyt_b561_bac/Ni-Hgenase"/>
</dbReference>
<feature type="transmembrane region" description="Helical" evidence="12">
    <location>
        <begin position="158"/>
        <end position="176"/>
    </location>
</feature>
<evidence type="ECO:0000256" key="9">
    <source>
        <dbReference type="ARBA" id="ARBA00023004"/>
    </source>
</evidence>
<keyword evidence="6" id="KW-0479">Metal-binding</keyword>
<keyword evidence="10 12" id="KW-0472">Membrane</keyword>
<comment type="subcellular location">
    <subcellularLocation>
        <location evidence="1">Cell membrane</location>
        <topology evidence="1">Multi-pass membrane protein</topology>
    </subcellularLocation>
</comment>
<dbReference type="GO" id="GO:0020037">
    <property type="term" value="F:heme binding"/>
    <property type="evidence" value="ECO:0007669"/>
    <property type="project" value="TreeGrafter"/>
</dbReference>
<evidence type="ECO:0000256" key="5">
    <source>
        <dbReference type="ARBA" id="ARBA00022692"/>
    </source>
</evidence>
<dbReference type="Pfam" id="PF01292">
    <property type="entry name" value="Ni_hydr_CYTB"/>
    <property type="match status" value="1"/>
</dbReference>
<accession>A0A8S5PAN6</accession>
<sequence>MLYFRCNTLFEARIMVKFSKLQIRLHWLTLILIAITYAAMELRGWFPKGSNTYLLMKETHYNVGVFVWFLMIIRLIIKHKYHDPAIIPPSPAWQMMAAKIMHILLYISFLALPLLGIAIMAYGGKDWSFLGFNVVSFVTPDEEAKSLIKDIHETLANIGYFLIAAHAGAALFHHYVQKDNTLLRMIPDCNDKK</sequence>